<protein>
    <submittedName>
        <fullName evidence="1">Uncharacterized protein</fullName>
    </submittedName>
</protein>
<organism evidence="1 2">
    <name type="scientific">Sparus aurata</name>
    <name type="common">Gilthead sea bream</name>
    <dbReference type="NCBI Taxonomy" id="8175"/>
    <lineage>
        <taxon>Eukaryota</taxon>
        <taxon>Metazoa</taxon>
        <taxon>Chordata</taxon>
        <taxon>Craniata</taxon>
        <taxon>Vertebrata</taxon>
        <taxon>Euteleostomi</taxon>
        <taxon>Actinopterygii</taxon>
        <taxon>Neopterygii</taxon>
        <taxon>Teleostei</taxon>
        <taxon>Neoteleostei</taxon>
        <taxon>Acanthomorphata</taxon>
        <taxon>Eupercaria</taxon>
        <taxon>Spariformes</taxon>
        <taxon>Sparidae</taxon>
        <taxon>Sparus</taxon>
    </lineage>
</organism>
<keyword evidence="2" id="KW-1185">Reference proteome</keyword>
<reference evidence="1" key="1">
    <citation type="submission" date="2021-04" db="EMBL/GenBank/DDBJ databases">
        <authorList>
            <consortium name="Wellcome Sanger Institute Data Sharing"/>
        </authorList>
    </citation>
    <scope>NUCLEOTIDE SEQUENCE [LARGE SCALE GENOMIC DNA]</scope>
</reference>
<name>A0A671XGK2_SPAAU</name>
<dbReference type="AlphaFoldDB" id="A0A671XGK2"/>
<evidence type="ECO:0000313" key="1">
    <source>
        <dbReference type="Ensembl" id="ENSSAUP00010050288.1"/>
    </source>
</evidence>
<dbReference type="Proteomes" id="UP000472265">
    <property type="component" value="Chromosome 16"/>
</dbReference>
<proteinExistence type="predicted"/>
<evidence type="ECO:0000313" key="2">
    <source>
        <dbReference type="Proteomes" id="UP000472265"/>
    </source>
</evidence>
<dbReference type="Ensembl" id="ENSSAUT00010052895.1">
    <property type="protein sequence ID" value="ENSSAUP00010050288.1"/>
    <property type="gene ID" value="ENSSAUG00010020950.1"/>
</dbReference>
<sequence>FFKSQMHPHCVWGVFTPVSQLCVQGYTVCNGVFLEDESLLICQISCPYLHIWETA</sequence>
<reference evidence="1" key="2">
    <citation type="submission" date="2025-08" db="UniProtKB">
        <authorList>
            <consortium name="Ensembl"/>
        </authorList>
    </citation>
    <scope>IDENTIFICATION</scope>
</reference>
<reference evidence="1" key="3">
    <citation type="submission" date="2025-09" db="UniProtKB">
        <authorList>
            <consortium name="Ensembl"/>
        </authorList>
    </citation>
    <scope>IDENTIFICATION</scope>
</reference>
<accession>A0A671XGK2</accession>
<dbReference type="InParanoid" id="A0A671XGK2"/>